<comment type="caution">
    <text evidence="2">The sequence shown here is derived from an EMBL/GenBank/DDBJ whole genome shotgun (WGS) entry which is preliminary data.</text>
</comment>
<feature type="domain" description="HTH-like" evidence="1">
    <location>
        <begin position="3"/>
        <end position="52"/>
    </location>
</feature>
<dbReference type="Pfam" id="PF13276">
    <property type="entry name" value="HTH_21"/>
    <property type="match status" value="1"/>
</dbReference>
<gene>
    <name evidence="2" type="ORF">CSB45_06580</name>
</gene>
<proteinExistence type="predicted"/>
<reference evidence="2 3" key="1">
    <citation type="submission" date="2017-10" db="EMBL/GenBank/DDBJ databases">
        <title>Novel microbial diversity and functional potential in the marine mammal oral microbiome.</title>
        <authorList>
            <person name="Dudek N.K."/>
            <person name="Sun C.L."/>
            <person name="Burstein D."/>
            <person name="Kantor R.S."/>
            <person name="Aliaga Goltsman D.S."/>
            <person name="Bik E.M."/>
            <person name="Thomas B.C."/>
            <person name="Banfield J.F."/>
            <person name="Relman D.A."/>
        </authorList>
    </citation>
    <scope>NUCLEOTIDE SEQUENCE [LARGE SCALE GENOMIC DNA]</scope>
    <source>
        <strain evidence="2">DOLZORAL124_49_17</strain>
    </source>
</reference>
<evidence type="ECO:0000313" key="3">
    <source>
        <dbReference type="Proteomes" id="UP000229740"/>
    </source>
</evidence>
<dbReference type="PANTHER" id="PTHR47515:SF2">
    <property type="entry name" value="INTEGRASE CORE DOMAIN PROTEIN"/>
    <property type="match status" value="1"/>
</dbReference>
<evidence type="ECO:0000313" key="2">
    <source>
        <dbReference type="EMBL" id="PID57493.1"/>
    </source>
</evidence>
<organism evidence="2 3">
    <name type="scientific">candidate division KSB3 bacterium</name>
    <dbReference type="NCBI Taxonomy" id="2044937"/>
    <lineage>
        <taxon>Bacteria</taxon>
        <taxon>candidate division KSB3</taxon>
    </lineage>
</organism>
<dbReference type="Proteomes" id="UP000229740">
    <property type="component" value="Unassembled WGS sequence"/>
</dbReference>
<name>A0A2G6E5Y2_9BACT</name>
<dbReference type="EMBL" id="PDPS01000026">
    <property type="protein sequence ID" value="PID57493.1"/>
    <property type="molecule type" value="Genomic_DNA"/>
</dbReference>
<dbReference type="InterPro" id="IPR025948">
    <property type="entry name" value="HTH-like_dom"/>
</dbReference>
<accession>A0A2G6E5Y2</accession>
<evidence type="ECO:0000259" key="1">
    <source>
        <dbReference type="Pfam" id="PF13276"/>
    </source>
</evidence>
<dbReference type="AlphaFoldDB" id="A0A2G6E5Y2"/>
<dbReference type="PANTHER" id="PTHR47515">
    <property type="entry name" value="LOW CALCIUM RESPONSE LOCUS PROTEIN T"/>
    <property type="match status" value="1"/>
</dbReference>
<protein>
    <recommendedName>
        <fullName evidence="1">HTH-like domain-containing protein</fullName>
    </recommendedName>
</protein>
<sequence length="101" mass="12464">MEKLNELVDRYPRYGFPKLFALLKRQGYRWNHKRVHRVYCKMGLNMRRKGKRRFPCRNPQGLRVPERINQSWSIEVMSDRLWDGRKLGMLTIYFRIEISYN</sequence>